<name>X1LSX6_9ZZZZ</name>
<sequence>RKLCLPESMVAGRNSIDPLDFMPDEELKKFFMPLTPGERLPDLYKY</sequence>
<comment type="caution">
    <text evidence="1">The sequence shown here is derived from an EMBL/GenBank/DDBJ whole genome shotgun (WGS) entry which is preliminary data.</text>
</comment>
<reference evidence="1" key="1">
    <citation type="journal article" date="2014" name="Front. Microbiol.">
        <title>High frequency of phylogenetically diverse reductive dehalogenase-homologous genes in deep subseafloor sedimentary metagenomes.</title>
        <authorList>
            <person name="Kawai M."/>
            <person name="Futagami T."/>
            <person name="Toyoda A."/>
            <person name="Takaki Y."/>
            <person name="Nishi S."/>
            <person name="Hori S."/>
            <person name="Arai W."/>
            <person name="Tsubouchi T."/>
            <person name="Morono Y."/>
            <person name="Uchiyama I."/>
            <person name="Ito T."/>
            <person name="Fujiyama A."/>
            <person name="Inagaki F."/>
            <person name="Takami H."/>
        </authorList>
    </citation>
    <scope>NUCLEOTIDE SEQUENCE</scope>
    <source>
        <strain evidence="1">Expedition CK06-06</strain>
    </source>
</reference>
<gene>
    <name evidence="1" type="ORF">S06H3_12602</name>
</gene>
<accession>X1LSX6</accession>
<dbReference type="AlphaFoldDB" id="X1LSX6"/>
<dbReference type="EMBL" id="BARV01006163">
    <property type="protein sequence ID" value="GAI08926.1"/>
    <property type="molecule type" value="Genomic_DNA"/>
</dbReference>
<protein>
    <submittedName>
        <fullName evidence="1">Uncharacterized protein</fullName>
    </submittedName>
</protein>
<organism evidence="1">
    <name type="scientific">marine sediment metagenome</name>
    <dbReference type="NCBI Taxonomy" id="412755"/>
    <lineage>
        <taxon>unclassified sequences</taxon>
        <taxon>metagenomes</taxon>
        <taxon>ecological metagenomes</taxon>
    </lineage>
</organism>
<feature type="non-terminal residue" evidence="1">
    <location>
        <position position="1"/>
    </location>
</feature>
<evidence type="ECO:0000313" key="1">
    <source>
        <dbReference type="EMBL" id="GAI08926.1"/>
    </source>
</evidence>
<proteinExistence type="predicted"/>